<protein>
    <submittedName>
        <fullName evidence="1">Uncharacterized protein</fullName>
    </submittedName>
</protein>
<comment type="caution">
    <text evidence="1">The sequence shown here is derived from an EMBL/GenBank/DDBJ whole genome shotgun (WGS) entry which is preliminary data.</text>
</comment>
<gene>
    <name evidence="1" type="ORF">N478_13780</name>
</gene>
<organism evidence="1 2">
    <name type="scientific">Pseudoalteromonas luteoviolacea S4060-1</name>
    <dbReference type="NCBI Taxonomy" id="1365257"/>
    <lineage>
        <taxon>Bacteria</taxon>
        <taxon>Pseudomonadati</taxon>
        <taxon>Pseudomonadota</taxon>
        <taxon>Gammaproteobacteria</taxon>
        <taxon>Alteromonadales</taxon>
        <taxon>Pseudoalteromonadaceae</taxon>
        <taxon>Pseudoalteromonas</taxon>
    </lineage>
</organism>
<evidence type="ECO:0000313" key="2">
    <source>
        <dbReference type="Proteomes" id="UP000076661"/>
    </source>
</evidence>
<reference evidence="1 2" key="1">
    <citation type="submission" date="2013-07" db="EMBL/GenBank/DDBJ databases">
        <title>Comparative Genomic and Metabolomic Analysis of Twelve Strains of Pseudoalteromonas luteoviolacea.</title>
        <authorList>
            <person name="Vynne N.G."/>
            <person name="Mansson M."/>
            <person name="Gram L."/>
        </authorList>
    </citation>
    <scope>NUCLEOTIDE SEQUENCE [LARGE SCALE GENOMIC DNA]</scope>
    <source>
        <strain evidence="1 2">S4060-1</strain>
    </source>
</reference>
<accession>A0A167NSV3</accession>
<proteinExistence type="predicted"/>
<dbReference type="EMBL" id="AUXX01000008">
    <property type="protein sequence ID" value="KZN68729.1"/>
    <property type="molecule type" value="Genomic_DNA"/>
</dbReference>
<dbReference type="RefSeq" id="WP_063380322.1">
    <property type="nucleotide sequence ID" value="NZ_AUXX01000008.1"/>
</dbReference>
<dbReference type="Proteomes" id="UP000076661">
    <property type="component" value="Unassembled WGS sequence"/>
</dbReference>
<evidence type="ECO:0000313" key="1">
    <source>
        <dbReference type="EMBL" id="KZN68729.1"/>
    </source>
</evidence>
<dbReference type="PATRIC" id="fig|1365257.3.peg.1156"/>
<name>A0A167NSV3_9GAMM</name>
<sequence>MLSFIKKQCRVGLVLATLLVVIGFALLRPVTFKLTSSQDYQRYLVQVVDKGGNTIESYVVDSILELKSHRVLRWMIEGTTLNVVHPLVRAQAIVLTPSILLKGINNLNISCWCADKTYPVQQDLLVIYAHFATLKTDYIPIVDVAIRTKSVEGHSKALYMMTAIASAREGKARRLSKVEARKMRAEIGEIIAQLHIN</sequence>
<dbReference type="AlphaFoldDB" id="A0A167NSV3"/>